<gene>
    <name evidence="4" type="ORF">C8D82_11459</name>
</gene>
<dbReference type="SUPFAM" id="SSF52540">
    <property type="entry name" value="P-loop containing nucleoside triphosphate hydrolases"/>
    <property type="match status" value="1"/>
</dbReference>
<dbReference type="EMBL" id="QEKH01000014">
    <property type="protein sequence ID" value="PVY41445.1"/>
    <property type="molecule type" value="Genomic_DNA"/>
</dbReference>
<name>A0A2U1AYD9_9BACT</name>
<dbReference type="AlphaFoldDB" id="A0A2U1AYD9"/>
<dbReference type="CDD" id="cd00009">
    <property type="entry name" value="AAA"/>
    <property type="match status" value="1"/>
</dbReference>
<dbReference type="InterPro" id="IPR027417">
    <property type="entry name" value="P-loop_NTPase"/>
</dbReference>
<dbReference type="GeneID" id="78295411"/>
<dbReference type="Proteomes" id="UP000245959">
    <property type="component" value="Unassembled WGS sequence"/>
</dbReference>
<dbReference type="Pfam" id="PF00158">
    <property type="entry name" value="Sigma54_activat"/>
    <property type="match status" value="1"/>
</dbReference>
<reference evidence="4 5" key="1">
    <citation type="submission" date="2018-04" db="EMBL/GenBank/DDBJ databases">
        <title>Genomic Encyclopedia of Type Strains, Phase IV (KMG-IV): sequencing the most valuable type-strain genomes for metagenomic binning, comparative biology and taxonomic classification.</title>
        <authorList>
            <person name="Goeker M."/>
        </authorList>
    </citation>
    <scope>NUCLEOTIDE SEQUENCE [LARGE SCALE GENOMIC DNA]</scope>
    <source>
        <strain evidence="4 5">DSM 14823</strain>
    </source>
</reference>
<evidence type="ECO:0000313" key="5">
    <source>
        <dbReference type="Proteomes" id="UP000245959"/>
    </source>
</evidence>
<accession>A0A2U1AYD9</accession>
<dbReference type="InterPro" id="IPR003593">
    <property type="entry name" value="AAA+_ATPase"/>
</dbReference>
<dbReference type="PROSITE" id="PS50045">
    <property type="entry name" value="SIGMA54_INTERACT_4"/>
    <property type="match status" value="1"/>
</dbReference>
<feature type="domain" description="Sigma-54 factor interaction" evidence="3">
    <location>
        <begin position="198"/>
        <end position="434"/>
    </location>
</feature>
<dbReference type="PANTHER" id="PTHR32071">
    <property type="entry name" value="TRANSCRIPTIONAL REGULATORY PROTEIN"/>
    <property type="match status" value="1"/>
</dbReference>
<evidence type="ECO:0000313" key="4">
    <source>
        <dbReference type="EMBL" id="PVY41445.1"/>
    </source>
</evidence>
<dbReference type="GO" id="GO:0006355">
    <property type="term" value="P:regulation of DNA-templated transcription"/>
    <property type="evidence" value="ECO:0007669"/>
    <property type="project" value="InterPro"/>
</dbReference>
<dbReference type="SMART" id="SM00382">
    <property type="entry name" value="AAA"/>
    <property type="match status" value="1"/>
</dbReference>
<dbReference type="InterPro" id="IPR002078">
    <property type="entry name" value="Sigma_54_int"/>
</dbReference>
<keyword evidence="1" id="KW-0547">Nucleotide-binding</keyword>
<dbReference type="RefSeq" id="WP_116884103.1">
    <property type="nucleotide sequence ID" value="NZ_CABMMC010000012.1"/>
</dbReference>
<organism evidence="4 5">
    <name type="scientific">Victivallis vadensis</name>
    <dbReference type="NCBI Taxonomy" id="172901"/>
    <lineage>
        <taxon>Bacteria</taxon>
        <taxon>Pseudomonadati</taxon>
        <taxon>Lentisphaerota</taxon>
        <taxon>Lentisphaeria</taxon>
        <taxon>Victivallales</taxon>
        <taxon>Victivallaceae</taxon>
        <taxon>Victivallis</taxon>
    </lineage>
</organism>
<dbReference type="GO" id="GO:0005524">
    <property type="term" value="F:ATP binding"/>
    <property type="evidence" value="ECO:0007669"/>
    <property type="project" value="UniProtKB-KW"/>
</dbReference>
<dbReference type="OrthoDB" id="9765164at2"/>
<evidence type="ECO:0000259" key="3">
    <source>
        <dbReference type="PROSITE" id="PS50045"/>
    </source>
</evidence>
<keyword evidence="5" id="KW-1185">Reference proteome</keyword>
<sequence length="497" mass="56603">MAMFTAQEGARLEALGRLNFINPFAPERIKLEETILGSSRPASDDVWNMHSGSNGTRAAVQAIGELATHWAKELRKRTGRTGFSATPAEDKLYDAVVIYHLFEKYRQPMTERMVQFPDETEYPVYRDFARDFLELAAYPGRKTSFRYEPERSFAIFFQIHRAFHHIFSFIVGGTLAAGGLRAAIWQSIFSHDIDRYFRVLYDKMNGITTLITGESGTGKELVARAIALSQYIPFDAKTCRFAYPYTACFLPVQLSAMPQTMIESELFGHRKGAFTGATGDRIGYFEGCVESGSVFLDEIGEIPPETQVKLLRVLQSRKFQRLGDNRLLEFRGKIIAATNRDLGEACRTKTFRNDLYYRLCADTVSTVPLRELVSGDDRELEHFVAILSERILGHQEAARFTPEAVRWIRRHLGASYPWPGNVRELEQCVRNLVIRGEYTPAATQETGELETALDRTDLTWEELLRLYLRRGYNRLGSCQAVAEFAGLDRRTVKKYLS</sequence>
<keyword evidence="2" id="KW-0067">ATP-binding</keyword>
<comment type="caution">
    <text evidence="4">The sequence shown here is derived from an EMBL/GenBank/DDBJ whole genome shotgun (WGS) entry which is preliminary data.</text>
</comment>
<dbReference type="Gene3D" id="1.10.8.60">
    <property type="match status" value="1"/>
</dbReference>
<dbReference type="Gene3D" id="3.40.50.300">
    <property type="entry name" value="P-loop containing nucleotide triphosphate hydrolases"/>
    <property type="match status" value="1"/>
</dbReference>
<dbReference type="PANTHER" id="PTHR32071:SF122">
    <property type="entry name" value="SIGMA FACTOR"/>
    <property type="match status" value="1"/>
</dbReference>
<protein>
    <submittedName>
        <fullName evidence="4">Sigma-54 interacting transcriptional regulator</fullName>
    </submittedName>
</protein>
<evidence type="ECO:0000256" key="2">
    <source>
        <dbReference type="ARBA" id="ARBA00022840"/>
    </source>
</evidence>
<proteinExistence type="predicted"/>
<evidence type="ECO:0000256" key="1">
    <source>
        <dbReference type="ARBA" id="ARBA00022741"/>
    </source>
</evidence>